<feature type="compositionally biased region" description="Polar residues" evidence="7">
    <location>
        <begin position="754"/>
        <end position="763"/>
    </location>
</feature>
<feature type="domain" description="LIM zinc-binding" evidence="8">
    <location>
        <begin position="202"/>
        <end position="262"/>
    </location>
</feature>
<feature type="region of interest" description="Disordered" evidence="7">
    <location>
        <begin position="1"/>
        <end position="136"/>
    </location>
</feature>
<evidence type="ECO:0000313" key="10">
    <source>
        <dbReference type="EMBL" id="KAL1890097.1"/>
    </source>
</evidence>
<dbReference type="CDD" id="cd09393">
    <property type="entry name" value="LIM3_Lrg1p_like"/>
    <property type="match status" value="1"/>
</dbReference>
<keyword evidence="3" id="KW-0677">Repeat</keyword>
<dbReference type="SUPFAM" id="SSF57716">
    <property type="entry name" value="Glucocorticoid receptor-like (DNA-binding domain)"/>
    <property type="match status" value="3"/>
</dbReference>
<dbReference type="Gene3D" id="1.10.555.10">
    <property type="entry name" value="Rho GTPase activation protein"/>
    <property type="match status" value="1"/>
</dbReference>
<dbReference type="Proteomes" id="UP001583280">
    <property type="component" value="Unassembled WGS sequence"/>
</dbReference>
<evidence type="ECO:0000256" key="2">
    <source>
        <dbReference type="ARBA" id="ARBA00022723"/>
    </source>
</evidence>
<feature type="compositionally biased region" description="Basic and acidic residues" evidence="7">
    <location>
        <begin position="737"/>
        <end position="753"/>
    </location>
</feature>
<name>A0ABR3YQ85_9PEZI</name>
<evidence type="ECO:0000256" key="7">
    <source>
        <dbReference type="SAM" id="MobiDB-lite"/>
    </source>
</evidence>
<feature type="region of interest" description="Disordered" evidence="7">
    <location>
        <begin position="606"/>
        <end position="708"/>
    </location>
</feature>
<dbReference type="InterPro" id="IPR000198">
    <property type="entry name" value="RhoGAP_dom"/>
</dbReference>
<dbReference type="CDD" id="cd09391">
    <property type="entry name" value="LIM1_Lrg1p_like"/>
    <property type="match status" value="1"/>
</dbReference>
<evidence type="ECO:0000259" key="9">
    <source>
        <dbReference type="PROSITE" id="PS50238"/>
    </source>
</evidence>
<reference evidence="10 11" key="1">
    <citation type="journal article" date="2024" name="IMA Fungus">
        <title>IMA Genome - F19 : A genome assembly and annotation guide to empower mycologists, including annotated draft genome sequences of Ceratocystis pirilliformis, Diaporthe australafricana, Fusarium ophioides, Paecilomyces lecythidis, and Sporothrix stenoceras.</title>
        <authorList>
            <person name="Aylward J."/>
            <person name="Wilson A.M."/>
            <person name="Visagie C.M."/>
            <person name="Spraker J."/>
            <person name="Barnes I."/>
            <person name="Buitendag C."/>
            <person name="Ceriani C."/>
            <person name="Del Mar Angel L."/>
            <person name="du Plessis D."/>
            <person name="Fuchs T."/>
            <person name="Gasser K."/>
            <person name="Kramer D."/>
            <person name="Li W."/>
            <person name="Munsamy K."/>
            <person name="Piso A."/>
            <person name="Price J.L."/>
            <person name="Sonnekus B."/>
            <person name="Thomas C."/>
            <person name="van der Nest A."/>
            <person name="van Dijk A."/>
            <person name="van Heerden A."/>
            <person name="van Vuuren N."/>
            <person name="Yilmaz N."/>
            <person name="Duong T.A."/>
            <person name="van der Merwe N.A."/>
            <person name="Wingfield M.J."/>
            <person name="Wingfield B.D."/>
        </authorList>
    </citation>
    <scope>NUCLEOTIDE SEQUENCE [LARGE SCALE GENOMIC DNA]</scope>
    <source>
        <strain evidence="10 11">CMW 12675</strain>
    </source>
</reference>
<keyword evidence="5" id="KW-0539">Nucleus</keyword>
<keyword evidence="2 6" id="KW-0479">Metal-binding</keyword>
<dbReference type="Gene3D" id="2.10.110.10">
    <property type="entry name" value="Cysteine Rich Protein"/>
    <property type="match status" value="4"/>
</dbReference>
<dbReference type="InterPro" id="IPR001781">
    <property type="entry name" value="Znf_LIM"/>
</dbReference>
<dbReference type="CDD" id="cd09392">
    <property type="entry name" value="LIM2_Lrg1p_like"/>
    <property type="match status" value="1"/>
</dbReference>
<evidence type="ECO:0000259" key="8">
    <source>
        <dbReference type="PROSITE" id="PS50023"/>
    </source>
</evidence>
<feature type="region of interest" description="Disordered" evidence="7">
    <location>
        <begin position="1095"/>
        <end position="1309"/>
    </location>
</feature>
<dbReference type="InterPro" id="IPR008936">
    <property type="entry name" value="Rho_GTPase_activation_prot"/>
</dbReference>
<feature type="region of interest" description="Disordered" evidence="7">
    <location>
        <begin position="737"/>
        <end position="775"/>
    </location>
</feature>
<feature type="compositionally biased region" description="Polar residues" evidence="7">
    <location>
        <begin position="1143"/>
        <end position="1170"/>
    </location>
</feature>
<feature type="compositionally biased region" description="Basic and acidic residues" evidence="7">
    <location>
        <begin position="1"/>
        <end position="16"/>
    </location>
</feature>
<feature type="compositionally biased region" description="Polar residues" evidence="7">
    <location>
        <begin position="606"/>
        <end position="616"/>
    </location>
</feature>
<keyword evidence="4 6" id="KW-0862">Zinc</keyword>
<evidence type="ECO:0000256" key="3">
    <source>
        <dbReference type="ARBA" id="ARBA00022737"/>
    </source>
</evidence>
<feature type="domain" description="Rho-GAP" evidence="9">
    <location>
        <begin position="852"/>
        <end position="1056"/>
    </location>
</feature>
<dbReference type="PROSITE" id="PS50023">
    <property type="entry name" value="LIM_DOMAIN_2"/>
    <property type="match status" value="3"/>
</dbReference>
<proteinExistence type="predicted"/>
<feature type="compositionally biased region" description="Polar residues" evidence="7">
    <location>
        <begin position="1287"/>
        <end position="1309"/>
    </location>
</feature>
<dbReference type="SMART" id="SM00132">
    <property type="entry name" value="LIM"/>
    <property type="match status" value="3"/>
</dbReference>
<comment type="caution">
    <text evidence="10">The sequence shown here is derived from an EMBL/GenBank/DDBJ whole genome shotgun (WGS) entry which is preliminary data.</text>
</comment>
<feature type="domain" description="LIM zinc-binding" evidence="8">
    <location>
        <begin position="508"/>
        <end position="571"/>
    </location>
</feature>
<dbReference type="SMART" id="SM00324">
    <property type="entry name" value="RhoGAP"/>
    <property type="match status" value="1"/>
</dbReference>
<evidence type="ECO:0000256" key="6">
    <source>
        <dbReference type="PROSITE-ProRule" id="PRU00125"/>
    </source>
</evidence>
<feature type="compositionally biased region" description="Polar residues" evidence="7">
    <location>
        <begin position="28"/>
        <end position="41"/>
    </location>
</feature>
<dbReference type="EMBL" id="JAWDJO010000195">
    <property type="protein sequence ID" value="KAL1890097.1"/>
    <property type="molecule type" value="Genomic_DNA"/>
</dbReference>
<dbReference type="SUPFAM" id="SSF48350">
    <property type="entry name" value="GTPase activation domain, GAP"/>
    <property type="match status" value="1"/>
</dbReference>
<organism evidence="10 11">
    <name type="scientific">Ceratocystis pirilliformis</name>
    <dbReference type="NCBI Taxonomy" id="259994"/>
    <lineage>
        <taxon>Eukaryota</taxon>
        <taxon>Fungi</taxon>
        <taxon>Dikarya</taxon>
        <taxon>Ascomycota</taxon>
        <taxon>Pezizomycotina</taxon>
        <taxon>Sordariomycetes</taxon>
        <taxon>Hypocreomycetidae</taxon>
        <taxon>Microascales</taxon>
        <taxon>Ceratocystidaceae</taxon>
        <taxon>Ceratocystis</taxon>
    </lineage>
</organism>
<feature type="compositionally biased region" description="Basic and acidic residues" evidence="7">
    <location>
        <begin position="653"/>
        <end position="666"/>
    </location>
</feature>
<dbReference type="PANTHER" id="PTHR24215:SF10">
    <property type="entry name" value="RHO-GTPASE-ACTIVATING PROTEIN LRG1"/>
    <property type="match status" value="1"/>
</dbReference>
<evidence type="ECO:0000313" key="11">
    <source>
        <dbReference type="Proteomes" id="UP001583280"/>
    </source>
</evidence>
<keyword evidence="6" id="KW-0440">LIM domain</keyword>
<accession>A0ABR3YQ85</accession>
<protein>
    <submittedName>
        <fullName evidence="10">Rho-type GTPase activating protein Rga1</fullName>
    </submittedName>
</protein>
<dbReference type="Pfam" id="PF00620">
    <property type="entry name" value="RhoGAP"/>
    <property type="match status" value="1"/>
</dbReference>
<evidence type="ECO:0000256" key="5">
    <source>
        <dbReference type="ARBA" id="ARBA00023242"/>
    </source>
</evidence>
<dbReference type="PROSITE" id="PS00478">
    <property type="entry name" value="LIM_DOMAIN_1"/>
    <property type="match status" value="2"/>
</dbReference>
<gene>
    <name evidence="10" type="primary">rga1</name>
    <name evidence="10" type="ORF">Cpir12675_005548</name>
</gene>
<keyword evidence="11" id="KW-1185">Reference proteome</keyword>
<evidence type="ECO:0000256" key="1">
    <source>
        <dbReference type="ARBA" id="ARBA00004123"/>
    </source>
</evidence>
<dbReference type="PANTHER" id="PTHR24215">
    <property type="entry name" value="RHO-GTPASE-ACTIVATING PROTEIN LRG1"/>
    <property type="match status" value="1"/>
</dbReference>
<dbReference type="PROSITE" id="PS50238">
    <property type="entry name" value="RHOGAP"/>
    <property type="match status" value="1"/>
</dbReference>
<feature type="compositionally biased region" description="Low complexity" evidence="7">
    <location>
        <begin position="1221"/>
        <end position="1236"/>
    </location>
</feature>
<sequence>MASDHDASWRGPERSPTRPPPHGPAALHQNQNPSTTASGPSSFEADPYNTSFRTHTPENPYVRNSMVPLNGPPGSPARNRSRPPSSQPPPHEHQHPLSQSQSHTQDEISTNGGHTIPRASGDRQRPSKSGRSPSGQARICKKCGQVLTGQFVRALDGTFHLDCFRCRDCGQIVASKFFPVDDENGDGQYPLCETDYFRRLGLLCYKCGNALRGSYITALDRKYHVDHFTCSVCPTVFGASDSYYEHEDQVYCHYHYSTQFAQRCNGCQTAILKQFVEIFRNGQNQHWHPECYMIHKFWNVRLASSDEPAPVPGTGTQYDREAVREAEERMEEKVYQIWSVLSAFEESSAACISDMLLHVSNGAHLDGVIVAKRFIYHVEILFQSADRLDNTMASVHRLKNMSYGREAKILCKKIVSFFSLLSKTSETPGGKLGVTQDLLSLVTGLAHYLKLLIRICLQGALKLERESKSSDGIYQFLDDLRNLETQEIEENPLLIMNGNSRLSAKDSDHCALCNKSVEDECAKNGDFRWHINCVKCVHCSTELGRSLQDAHFNAMDKRTYCRTCMNASNDCPAPFEHITKLQQYAFLLKVALARLLEILRTNGALPSSNDDASGYTSDGHHTQHANSRGEPRSQSQPRISERRESSYENTLNEVRRLRSTRLDKHLSSSVRKARTSRIMDGPDGPGSGDNFVPSRDMIPEDGSLNHSGAVDKRLNTMDALTLDDLPRIVAAEQAKELHHLPRADGKRSMDHPSKQSGSRAQSLSRDEGRGGNREMPQRLGRVYFSEMSGLEYFIVRHLAVLTMHPMVENQFTLDELLGFIESRKPAPFWKNLHKAFKNDGRKGVKKKGVFGVPLEVIVERDGAESTDGLGPGALRIPAILDDIITAMRKMDLSVEGVFRKNGNIKKLGELCESIDRDGTDSVNLMEQPVVQVAALLKRYLRELPDPLLTFKLYKLWLAAAKIPDEEKRKQCLHLTCCLLPKCHRDSLEILFYFLKWAGTFHQIDEESGSKMDVKNLATVIAPNILFANDRALALDSEPMFAVEAVEVMINNLEEMCMLPDYLVSILNDQSLFNSNNSDLTTKDILKRFQDRVGGRQPFESSNEVYNRADLSSRPPPRRYDTDPALWQQETSVRPIMDPPNPAYGSSSQPSTPPNQHSVPQVHSEPRSTSSHQQVPPPMQGPHQQQPPMGPGKHYGPSSVPSILQQPQPPPQYMHMQREYGPSQAPPIQQQQQQIPVHGPPPTGQNPPLRGYRHEDVAPYGTPIYEPENRPDGELPPNANGKQRSEYRTSANWGRQNPNTGPSVGVAGNN</sequence>
<dbReference type="Pfam" id="PF00412">
    <property type="entry name" value="LIM"/>
    <property type="match status" value="3"/>
</dbReference>
<evidence type="ECO:0000256" key="4">
    <source>
        <dbReference type="ARBA" id="ARBA00022833"/>
    </source>
</evidence>
<comment type="subcellular location">
    <subcellularLocation>
        <location evidence="1">Nucleus</location>
    </subcellularLocation>
</comment>
<feature type="domain" description="LIM zinc-binding" evidence="8">
    <location>
        <begin position="138"/>
        <end position="199"/>
    </location>
</feature>
<feature type="compositionally biased region" description="Basic and acidic residues" evidence="7">
    <location>
        <begin position="764"/>
        <end position="775"/>
    </location>
</feature>